<evidence type="ECO:0000256" key="14">
    <source>
        <dbReference type="SAM" id="MobiDB-lite"/>
    </source>
</evidence>
<dbReference type="SMART" id="SM00861">
    <property type="entry name" value="Transket_pyr"/>
    <property type="match status" value="1"/>
</dbReference>
<dbReference type="PROSITE" id="PS00802">
    <property type="entry name" value="TRANSKETOLASE_2"/>
    <property type="match status" value="1"/>
</dbReference>
<comment type="caution">
    <text evidence="16">The sequence shown here is derived from an EMBL/GenBank/DDBJ whole genome shotgun (WGS) entry which is preliminary data.</text>
</comment>
<evidence type="ECO:0000256" key="11">
    <source>
        <dbReference type="ARBA" id="ARBA00049473"/>
    </source>
</evidence>
<dbReference type="InterPro" id="IPR005478">
    <property type="entry name" value="Transketolase_bac-like"/>
</dbReference>
<dbReference type="SUPFAM" id="SSF52518">
    <property type="entry name" value="Thiamin diphosphate-binding fold (THDP-binding)"/>
    <property type="match status" value="2"/>
</dbReference>
<keyword evidence="9 13" id="KW-0460">Magnesium</keyword>
<name>A0ABV7UWM9_9GAMM</name>
<comment type="function">
    <text evidence="13">Catalyzes the transfer of a two-carbon ketol group from a ketose donor to an aldose acceptor, via a covalent intermediate with the cofactor thiamine pyrophosphate.</text>
</comment>
<comment type="cofactor">
    <cofactor evidence="13">
        <name>Mg(2+)</name>
        <dbReference type="ChEBI" id="CHEBI:18420"/>
    </cofactor>
    <cofactor evidence="13">
        <name>Ca(2+)</name>
        <dbReference type="ChEBI" id="CHEBI:29108"/>
    </cofactor>
    <cofactor evidence="13">
        <name>Mn(2+)</name>
        <dbReference type="ChEBI" id="CHEBI:29035"/>
    </cofactor>
    <cofactor evidence="13">
        <name>Co(2+)</name>
        <dbReference type="ChEBI" id="CHEBI:48828"/>
    </cofactor>
    <text evidence="13">Binds 1 Mg(2+) ion per subunit. Can also utilize other divalent metal cations, such as Ca(2+), Mn(2+) and Co(2+).</text>
</comment>
<dbReference type="EC" id="2.2.1.1" evidence="5 12"/>
<feature type="region of interest" description="Disordered" evidence="14">
    <location>
        <begin position="397"/>
        <end position="417"/>
    </location>
</feature>
<dbReference type="InterPro" id="IPR049557">
    <property type="entry name" value="Transketolase_CS"/>
</dbReference>
<dbReference type="PANTHER" id="PTHR43522">
    <property type="entry name" value="TRANSKETOLASE"/>
    <property type="match status" value="1"/>
</dbReference>
<evidence type="ECO:0000256" key="2">
    <source>
        <dbReference type="ARBA" id="ARBA00001941"/>
    </source>
</evidence>
<evidence type="ECO:0000256" key="1">
    <source>
        <dbReference type="ARBA" id="ARBA00001913"/>
    </source>
</evidence>
<keyword evidence="6 13" id="KW-0808">Transferase</keyword>
<comment type="similarity">
    <text evidence="3 13">Belongs to the transketolase family.</text>
</comment>
<dbReference type="InterPro" id="IPR029061">
    <property type="entry name" value="THDP-binding"/>
</dbReference>
<evidence type="ECO:0000256" key="13">
    <source>
        <dbReference type="RuleBase" id="RU004996"/>
    </source>
</evidence>
<reference evidence="17" key="1">
    <citation type="journal article" date="2019" name="Int. J. Syst. Evol. Microbiol.">
        <title>The Global Catalogue of Microorganisms (GCM) 10K type strain sequencing project: providing services to taxonomists for standard genome sequencing and annotation.</title>
        <authorList>
            <consortium name="The Broad Institute Genomics Platform"/>
            <consortium name="The Broad Institute Genome Sequencing Center for Infectious Disease"/>
            <person name="Wu L."/>
            <person name="Ma J."/>
        </authorList>
    </citation>
    <scope>NUCLEOTIDE SEQUENCE [LARGE SCALE GENOMIC DNA]</scope>
    <source>
        <strain evidence="17">KCTC 42211</strain>
    </source>
</reference>
<dbReference type="Pfam" id="PF22613">
    <property type="entry name" value="Transketolase_C_1"/>
    <property type="match status" value="1"/>
</dbReference>
<accession>A0ABV7UWM9</accession>
<dbReference type="InterPro" id="IPR005475">
    <property type="entry name" value="Transketolase-like_Pyr-bd"/>
</dbReference>
<dbReference type="InterPro" id="IPR009014">
    <property type="entry name" value="Transketo_C/PFOR_II"/>
</dbReference>
<dbReference type="NCBIfam" id="TIGR00232">
    <property type="entry name" value="tktlase_bact"/>
    <property type="match status" value="1"/>
</dbReference>
<evidence type="ECO:0000256" key="3">
    <source>
        <dbReference type="ARBA" id="ARBA00007131"/>
    </source>
</evidence>
<dbReference type="Pfam" id="PF00456">
    <property type="entry name" value="Transketolase_N"/>
    <property type="match status" value="1"/>
</dbReference>
<keyword evidence="8 13" id="KW-0106">Calcium</keyword>
<evidence type="ECO:0000256" key="7">
    <source>
        <dbReference type="ARBA" id="ARBA00022723"/>
    </source>
</evidence>
<evidence type="ECO:0000256" key="4">
    <source>
        <dbReference type="ARBA" id="ARBA00011738"/>
    </source>
</evidence>
<proteinExistence type="inferred from homology"/>
<dbReference type="SUPFAM" id="SSF52922">
    <property type="entry name" value="TK C-terminal domain-like"/>
    <property type="match status" value="1"/>
</dbReference>
<comment type="cofactor">
    <cofactor evidence="1">
        <name>Ca(2+)</name>
        <dbReference type="ChEBI" id="CHEBI:29108"/>
    </cofactor>
</comment>
<dbReference type="Gene3D" id="3.40.50.920">
    <property type="match status" value="1"/>
</dbReference>
<dbReference type="InterPro" id="IPR005474">
    <property type="entry name" value="Transketolase_N"/>
</dbReference>
<gene>
    <name evidence="16" type="primary">tkt</name>
    <name evidence="16" type="ORF">ACFOM9_12225</name>
</gene>
<evidence type="ECO:0000313" key="17">
    <source>
        <dbReference type="Proteomes" id="UP001595724"/>
    </source>
</evidence>
<evidence type="ECO:0000256" key="12">
    <source>
        <dbReference type="NCBIfam" id="TIGR00232"/>
    </source>
</evidence>
<comment type="cofactor">
    <cofactor evidence="2">
        <name>Co(2+)</name>
        <dbReference type="ChEBI" id="CHEBI:48828"/>
    </cofactor>
</comment>
<dbReference type="PANTHER" id="PTHR43522:SF2">
    <property type="entry name" value="TRANSKETOLASE 1-RELATED"/>
    <property type="match status" value="1"/>
</dbReference>
<evidence type="ECO:0000313" key="16">
    <source>
        <dbReference type="EMBL" id="MFC3660837.1"/>
    </source>
</evidence>
<dbReference type="InterPro" id="IPR055152">
    <property type="entry name" value="Transketolase-like_C_2"/>
</dbReference>
<feature type="domain" description="Transketolase-like pyrimidine-binding" evidence="15">
    <location>
        <begin position="359"/>
        <end position="545"/>
    </location>
</feature>
<comment type="cofactor">
    <cofactor evidence="13">
        <name>thiamine diphosphate</name>
        <dbReference type="ChEBI" id="CHEBI:58937"/>
    </cofactor>
    <text evidence="13">Binds 1 thiamine pyrophosphate per subunit.</text>
</comment>
<evidence type="ECO:0000256" key="5">
    <source>
        <dbReference type="ARBA" id="ARBA00013152"/>
    </source>
</evidence>
<keyword evidence="10 13" id="KW-0786">Thiamine pyrophosphate</keyword>
<dbReference type="Pfam" id="PF02779">
    <property type="entry name" value="Transket_pyr"/>
    <property type="match status" value="1"/>
</dbReference>
<dbReference type="CDD" id="cd07033">
    <property type="entry name" value="TPP_PYR_DXS_TK_like"/>
    <property type="match status" value="1"/>
</dbReference>
<dbReference type="EMBL" id="JBHRYF010000009">
    <property type="protein sequence ID" value="MFC3660837.1"/>
    <property type="molecule type" value="Genomic_DNA"/>
</dbReference>
<evidence type="ECO:0000256" key="8">
    <source>
        <dbReference type="ARBA" id="ARBA00022837"/>
    </source>
</evidence>
<comment type="catalytic activity">
    <reaction evidence="11 13">
        <text>D-sedoheptulose 7-phosphate + D-glyceraldehyde 3-phosphate = aldehydo-D-ribose 5-phosphate + D-xylulose 5-phosphate</text>
        <dbReference type="Rhea" id="RHEA:10508"/>
        <dbReference type="ChEBI" id="CHEBI:57483"/>
        <dbReference type="ChEBI" id="CHEBI:57737"/>
        <dbReference type="ChEBI" id="CHEBI:58273"/>
        <dbReference type="ChEBI" id="CHEBI:59776"/>
        <dbReference type="EC" id="2.2.1.1"/>
    </reaction>
</comment>
<protein>
    <recommendedName>
        <fullName evidence="5 12">Transketolase</fullName>
        <ecNumber evidence="5 12">2.2.1.1</ecNumber>
    </recommendedName>
</protein>
<evidence type="ECO:0000256" key="10">
    <source>
        <dbReference type="ARBA" id="ARBA00023052"/>
    </source>
</evidence>
<dbReference type="Gene3D" id="3.40.50.970">
    <property type="match status" value="2"/>
</dbReference>
<sequence length="690" mass="74075">MAPQQASASIDQRCIDTLRFLSVDMVQKADSGHPGLPLGAAPMAYVLWQRFLKHNPADPLWSDRDRFVLSAGHGSALLYSLLHVTGYDLSLDDIRHFRQWGSKAPGHPERGHTPGVEVTTGPLGQGFANAVGMAMAEAQLAARYNRPGHVVVDHRTWVIASDGDLMEGVASEAASLAGHLKLGKLNVLYDDNSVTLAAGTDITFTEDRAARFAAYDWHVETVDDGNDVAAIERALQRARDETARPSLVLVRTHIGYGSPEQDSFKAHGSPLGEENVAATKRNLGWPEQPPFLLPDDAMAHFRSALDRGRREQDAWQGRLDAYAEAFPDAARELRTSQEARLPDGWDADIPVFPADAKGMATREAGGKVLSAIAPKLPALTGGSADLDPSTFTAVKGLGDFDPRATPGEDQQGSTGGGWSYAGRNLHFGVREHAMGAICNGMAAHGGVIPYDATFLIFSDYMRPPMRLAALMRLHVMHVFTHDSIALGEDGPTHQPVEQLAGLRSVPDLLVIRPADANETAVAWRVALEAADRPVAFALSRQKVPTLDRGKYASADGLRKGAYVLLDAGDGEPELILIGTGAETGLVLAAAEKLQQEGIAARAVSMPCWSLFDGQPPEYRESVLPPGVGARLAVEAGSPQGWHRYVGDDGDVLGVDRFGASAPGGEMLERYGFTVDNVCARARALLERKAR</sequence>
<keyword evidence="7 13" id="KW-0479">Metal-binding</keyword>
<dbReference type="InterPro" id="IPR033247">
    <property type="entry name" value="Transketolase_fam"/>
</dbReference>
<dbReference type="InterPro" id="IPR020826">
    <property type="entry name" value="Transketolase_BS"/>
</dbReference>
<evidence type="ECO:0000256" key="6">
    <source>
        <dbReference type="ARBA" id="ARBA00022679"/>
    </source>
</evidence>
<dbReference type="PROSITE" id="PS00801">
    <property type="entry name" value="TRANSKETOLASE_1"/>
    <property type="match status" value="1"/>
</dbReference>
<dbReference type="CDD" id="cd02012">
    <property type="entry name" value="TPP_TK"/>
    <property type="match status" value="1"/>
</dbReference>
<dbReference type="Proteomes" id="UP001595724">
    <property type="component" value="Unassembled WGS sequence"/>
</dbReference>
<evidence type="ECO:0000256" key="9">
    <source>
        <dbReference type="ARBA" id="ARBA00022842"/>
    </source>
</evidence>
<evidence type="ECO:0000259" key="15">
    <source>
        <dbReference type="SMART" id="SM00861"/>
    </source>
</evidence>
<comment type="subunit">
    <text evidence="4 13">Homodimer.</text>
</comment>
<dbReference type="GO" id="GO:0004802">
    <property type="term" value="F:transketolase activity"/>
    <property type="evidence" value="ECO:0007669"/>
    <property type="project" value="UniProtKB-EC"/>
</dbReference>
<dbReference type="RefSeq" id="WP_386711129.1">
    <property type="nucleotide sequence ID" value="NZ_JBHRYF010000009.1"/>
</dbReference>
<keyword evidence="17" id="KW-1185">Reference proteome</keyword>
<organism evidence="16 17">
    <name type="scientific">Luteimonas notoginsengisoli</name>
    <dbReference type="NCBI Taxonomy" id="1578200"/>
    <lineage>
        <taxon>Bacteria</taxon>
        <taxon>Pseudomonadati</taxon>
        <taxon>Pseudomonadota</taxon>
        <taxon>Gammaproteobacteria</taxon>
        <taxon>Lysobacterales</taxon>
        <taxon>Lysobacteraceae</taxon>
        <taxon>Luteimonas</taxon>
    </lineage>
</organism>